<name>A0ABP0R9D9_9DINO</name>
<feature type="domain" description="Plant heme peroxidase family profile" evidence="8">
    <location>
        <begin position="94"/>
        <end position="333"/>
    </location>
</feature>
<sequence>MTSSQYDAVVAAVRGKLESLPSTCTASDCPQADWAGCVLRMAGHDFMDFANGQGGSDACTDMEDPENAGLPACLASGEHGSSLQEVYQQFCTQVSLADFLVIAAEAVIASTRARAAGTASLDLRSIFRFGRRTASSCDFAVGRLPDPERGCTAVEETFVTRMGLTWTQAAALMGVHTLGRAQVQNSGYHGWWSDPENSRKFNNNYYVSLLAKGWLPELAINGNSAKNQWERSDIGRDTSVAGHEMMLNTDLCLAFSEGGGNGGPVRAHEHNCCAWLSARTIDGAVRNNGNEYCGGNVIRGIVQLEDRPTGPAAAAVLDFAADEAAWLRSFAGASPEYLSYAWMCEEEWKYQMPEVSVSGGFLAQRALPQPLPAWPAPEPLPQLEVVRGVEEQVDVTSMLVPPKVQVDPDDTPERTTPVLQPPNTRRKPAVPLPPKRGLIELLQPAVPHIRFDEWLRRWNGTFGYASDCTLAALRPLYSTRFFSESCSEKNKIAMDFLRLNHGDPIQYQIAVLEVDATDLMTKAARRDFQTYAKQVKEGEEDSQMEASAQDMGKEIQGIEAMTLMGLPVDSLLLDRYKDRVRDWAELAPDSVTFKNAMRVRKLKDNENDPKPVPHTFIYATRGSLPGEGRGVGLSERVPRDLRSSDAREARKDLFCLVKHEMSDEKLSQEPLLVWPAALHQRSKHFLGIANTTQTLLRPEFTDERRAEIRKLMIALRRDFPQLNRAAAWYQSLLERKPEENLEPYTHLSFLDNIPDEVYPSNQQFNIHFYEFLRNGYKPSMGSVDVRFDHGAGDRSLNVHTVKFVDGQTKVLIMLAIVGFCSELELTEADISTSPLAHVLSTFISIRCHFEFFENESHHFLHSLKLGYVTSEKLTPSPITIAADINAAIAVERRASRSSSKAALKDLLSRCVADYNKMTTVKKHRIDSSRRSLIYNLLLDSDISTLMKSGEEFEWGRVPFILEDHAVILWLNCPALGVISAGRMSFILNYISNVLSDFPLNSICFVVHPNRAGHTDGRSGGVSVVGRHEAEDEDMETKVKTKEDDDDAGSDDDSDDGKAKRGEHDDLVRRVRFNLENDLSLPERNLKVKNVTFVFEPESVYGKREGALQGLCVVSNNPKNIFRQTRGFKTGVVHSISMLQRSEMVKPDHVAGGTDFIQKTLQSFSVPSVGAIAMMDLHGYDGCPALSCVEDIASGKRSVCGTICLDHTGADMLQRVGNKIYESCRSQSLNLPGFPAFEPVLSALRSQNVVDRHKSYRVSAQQHDALYILEVYAKKWLATESTKERAQQVIEDHNKEFNPTEKTEEAEIKTEPPPAKRIKLETMTEQDISKMPKEADEVLANAEGRWFSFTVSAAETFFVLERKDLANHLAKLECVDTAVTLQSLICDLQDAGEVKLELSHHKEESGTFTSSKPLVFCLDEPPQDIISVSKKKGKKGAKGTQLTAKNFGSFLSVSKLKTASDTAWIDQGCTNDDGSFPGGPKASGSHHALPGRVAASESSSANGGGAAQVMKKPSKSAKRKANQNKDDQEEGESEPEPLGGHDDDQDDNGSDGDGGSRGDDHVPKDLKSSKSYKKPATASKAAAKRKPSTRSKKKAKD</sequence>
<feature type="region of interest" description="Disordered" evidence="7">
    <location>
        <begin position="402"/>
        <end position="431"/>
    </location>
</feature>
<dbReference type="InterPro" id="IPR044831">
    <property type="entry name" value="Ccp1-like"/>
</dbReference>
<reference evidence="9 10" key="1">
    <citation type="submission" date="2024-02" db="EMBL/GenBank/DDBJ databases">
        <authorList>
            <person name="Chen Y."/>
            <person name="Shah S."/>
            <person name="Dougan E. K."/>
            <person name="Thang M."/>
            <person name="Chan C."/>
        </authorList>
    </citation>
    <scope>NUCLEOTIDE SEQUENCE [LARGE SCALE GENOMIC DNA]</scope>
</reference>
<keyword evidence="5" id="KW-0408">Iron</keyword>
<feature type="region of interest" description="Disordered" evidence="7">
    <location>
        <begin position="1470"/>
        <end position="1596"/>
    </location>
</feature>
<dbReference type="PANTHER" id="PTHR31356:SF36">
    <property type="entry name" value="L-ASCORBATE PEROXIDASE 3"/>
    <property type="match status" value="1"/>
</dbReference>
<accession>A0ABP0R9D9</accession>
<keyword evidence="2" id="KW-0349">Heme</keyword>
<dbReference type="Proteomes" id="UP001642484">
    <property type="component" value="Unassembled WGS sequence"/>
</dbReference>
<comment type="caution">
    <text evidence="9">The sequence shown here is derived from an EMBL/GenBank/DDBJ whole genome shotgun (WGS) entry which is preliminary data.</text>
</comment>
<evidence type="ECO:0000256" key="3">
    <source>
        <dbReference type="ARBA" id="ARBA00022723"/>
    </source>
</evidence>
<keyword evidence="4" id="KW-0560">Oxidoreductase</keyword>
<keyword evidence="3" id="KW-0479">Metal-binding</keyword>
<protein>
    <recommendedName>
        <fullName evidence="8">Plant heme peroxidase family profile domain-containing protein</fullName>
    </recommendedName>
</protein>
<dbReference type="Gene3D" id="1.10.520.10">
    <property type="match status" value="1"/>
</dbReference>
<gene>
    <name evidence="9" type="ORF">CCMP2556_LOCUS46164</name>
</gene>
<keyword evidence="1" id="KW-0575">Peroxidase</keyword>
<evidence type="ECO:0000256" key="2">
    <source>
        <dbReference type="ARBA" id="ARBA00022617"/>
    </source>
</evidence>
<dbReference type="InterPro" id="IPR010255">
    <property type="entry name" value="Haem_peroxidase_sf"/>
</dbReference>
<evidence type="ECO:0000256" key="5">
    <source>
        <dbReference type="ARBA" id="ARBA00023004"/>
    </source>
</evidence>
<feature type="compositionally biased region" description="Basic residues" evidence="7">
    <location>
        <begin position="1581"/>
        <end position="1596"/>
    </location>
</feature>
<dbReference type="InterPro" id="IPR002016">
    <property type="entry name" value="Haem_peroxidase"/>
</dbReference>
<evidence type="ECO:0000256" key="6">
    <source>
        <dbReference type="RuleBase" id="RU004241"/>
    </source>
</evidence>
<evidence type="ECO:0000313" key="9">
    <source>
        <dbReference type="EMBL" id="CAK9097187.1"/>
    </source>
</evidence>
<comment type="similarity">
    <text evidence="6">Belongs to the peroxidase family.</text>
</comment>
<evidence type="ECO:0000259" key="8">
    <source>
        <dbReference type="PROSITE" id="PS50873"/>
    </source>
</evidence>
<keyword evidence="10" id="KW-1185">Reference proteome</keyword>
<feature type="compositionally biased region" description="Basic residues" evidence="7">
    <location>
        <begin position="1511"/>
        <end position="1521"/>
    </location>
</feature>
<dbReference type="EMBL" id="CAXAMN010025695">
    <property type="protein sequence ID" value="CAK9097187.1"/>
    <property type="molecule type" value="Genomic_DNA"/>
</dbReference>
<evidence type="ECO:0000256" key="7">
    <source>
        <dbReference type="SAM" id="MobiDB-lite"/>
    </source>
</evidence>
<dbReference type="PRINTS" id="PR00458">
    <property type="entry name" value="PEROXIDASE"/>
</dbReference>
<dbReference type="PANTHER" id="PTHR31356">
    <property type="entry name" value="THYLAKOID LUMENAL 29 KDA PROTEIN, CHLOROPLASTIC-RELATED"/>
    <property type="match status" value="1"/>
</dbReference>
<evidence type="ECO:0000256" key="4">
    <source>
        <dbReference type="ARBA" id="ARBA00023002"/>
    </source>
</evidence>
<feature type="region of interest" description="Disordered" evidence="7">
    <location>
        <begin position="1014"/>
        <end position="1062"/>
    </location>
</feature>
<feature type="compositionally biased region" description="Basic and acidic residues" evidence="7">
    <location>
        <begin position="1553"/>
        <end position="1567"/>
    </location>
</feature>
<evidence type="ECO:0000313" key="10">
    <source>
        <dbReference type="Proteomes" id="UP001642484"/>
    </source>
</evidence>
<dbReference type="Gene3D" id="1.10.420.10">
    <property type="entry name" value="Peroxidase, domain 2"/>
    <property type="match status" value="1"/>
</dbReference>
<dbReference type="SUPFAM" id="SSF48113">
    <property type="entry name" value="Heme-dependent peroxidases"/>
    <property type="match status" value="1"/>
</dbReference>
<dbReference type="Pfam" id="PF00141">
    <property type="entry name" value="peroxidase"/>
    <property type="match status" value="1"/>
</dbReference>
<organism evidence="9 10">
    <name type="scientific">Durusdinium trenchii</name>
    <dbReference type="NCBI Taxonomy" id="1381693"/>
    <lineage>
        <taxon>Eukaryota</taxon>
        <taxon>Sar</taxon>
        <taxon>Alveolata</taxon>
        <taxon>Dinophyceae</taxon>
        <taxon>Suessiales</taxon>
        <taxon>Symbiodiniaceae</taxon>
        <taxon>Durusdinium</taxon>
    </lineage>
</organism>
<feature type="compositionally biased region" description="Acidic residues" evidence="7">
    <location>
        <begin position="1043"/>
        <end position="1054"/>
    </location>
</feature>
<feature type="compositionally biased region" description="Basic and acidic residues" evidence="7">
    <location>
        <begin position="1025"/>
        <end position="1042"/>
    </location>
</feature>
<proteinExistence type="inferred from homology"/>
<evidence type="ECO:0000256" key="1">
    <source>
        <dbReference type="ARBA" id="ARBA00022559"/>
    </source>
</evidence>
<dbReference type="PROSITE" id="PS50873">
    <property type="entry name" value="PEROXIDASE_4"/>
    <property type="match status" value="1"/>
</dbReference>